<dbReference type="EMBL" id="LJSK01000091">
    <property type="protein sequence ID" value="KPI87356.1"/>
    <property type="molecule type" value="Genomic_DNA"/>
</dbReference>
<dbReference type="SUPFAM" id="SSF46938">
    <property type="entry name" value="CRAL/TRIO N-terminal domain"/>
    <property type="match status" value="1"/>
</dbReference>
<dbReference type="SMART" id="SM00516">
    <property type="entry name" value="SEC14"/>
    <property type="match status" value="1"/>
</dbReference>
<dbReference type="CDD" id="cd00170">
    <property type="entry name" value="SEC14"/>
    <property type="match status" value="1"/>
</dbReference>
<feature type="compositionally biased region" description="Polar residues" evidence="1">
    <location>
        <begin position="337"/>
        <end position="352"/>
    </location>
</feature>
<dbReference type="PANTHER" id="PTHR45657:SF1">
    <property type="entry name" value="CRAL-TRIO DOMAIN-CONTAINING PROTEIN YKL091C-RELATED"/>
    <property type="match status" value="1"/>
</dbReference>
<feature type="region of interest" description="Disordered" evidence="1">
    <location>
        <begin position="796"/>
        <end position="817"/>
    </location>
</feature>
<dbReference type="SUPFAM" id="SSF52087">
    <property type="entry name" value="CRAL/TRIO domain"/>
    <property type="match status" value="1"/>
</dbReference>
<dbReference type="InterPro" id="IPR036865">
    <property type="entry name" value="CRAL-TRIO_dom_sf"/>
</dbReference>
<dbReference type="SMART" id="SM01100">
    <property type="entry name" value="CRAL_TRIO_N"/>
    <property type="match status" value="1"/>
</dbReference>
<comment type="caution">
    <text evidence="3">The sequence shown here is derived from an EMBL/GenBank/DDBJ whole genome shotgun (WGS) entry which is preliminary data.</text>
</comment>
<dbReference type="VEuPathDB" id="TriTrypDB:Lsey_0091_0100"/>
<feature type="domain" description="CRAL-TRIO" evidence="2">
    <location>
        <begin position="128"/>
        <end position="284"/>
    </location>
</feature>
<gene>
    <name evidence="3" type="ORF">ABL78_3544</name>
</gene>
<dbReference type="InterPro" id="IPR001251">
    <property type="entry name" value="CRAL-TRIO_dom"/>
</dbReference>
<proteinExistence type="predicted"/>
<dbReference type="OMA" id="QDKIKFE"/>
<dbReference type="Pfam" id="PF00650">
    <property type="entry name" value="CRAL_TRIO"/>
    <property type="match status" value="1"/>
</dbReference>
<feature type="compositionally biased region" description="Low complexity" evidence="1">
    <location>
        <begin position="307"/>
        <end position="318"/>
    </location>
</feature>
<dbReference type="PANTHER" id="PTHR45657">
    <property type="entry name" value="CRAL-TRIO DOMAIN-CONTAINING PROTEIN YKL091C-RELATED"/>
    <property type="match status" value="1"/>
</dbReference>
<reference evidence="3 4" key="1">
    <citation type="journal article" date="2015" name="PLoS Pathog.">
        <title>Leptomonas seymouri: Adaptations to the Dixenous Life Cycle Analyzed by Genome Sequencing, Transcriptome Profiling and Co-infection with Leishmania donovani.</title>
        <authorList>
            <person name="Kraeva N."/>
            <person name="Butenko A."/>
            <person name="Hlavacova J."/>
            <person name="Kostygov A."/>
            <person name="Myskova J."/>
            <person name="Grybchuk D."/>
            <person name="Lestinova T."/>
            <person name="Votypka J."/>
            <person name="Volf P."/>
            <person name="Opperdoes F."/>
            <person name="Flegontov P."/>
            <person name="Lukes J."/>
            <person name="Yurchenko V."/>
        </authorList>
    </citation>
    <scope>NUCLEOTIDE SEQUENCE [LARGE SCALE GENOMIC DNA]</scope>
    <source>
        <strain evidence="3 4">ATCC 30220</strain>
    </source>
</reference>
<dbReference type="InterPro" id="IPR011074">
    <property type="entry name" value="CRAL/TRIO_N_dom"/>
</dbReference>
<evidence type="ECO:0000313" key="4">
    <source>
        <dbReference type="Proteomes" id="UP000038009"/>
    </source>
</evidence>
<organism evidence="3 4">
    <name type="scientific">Leptomonas seymouri</name>
    <dbReference type="NCBI Taxonomy" id="5684"/>
    <lineage>
        <taxon>Eukaryota</taxon>
        <taxon>Discoba</taxon>
        <taxon>Euglenozoa</taxon>
        <taxon>Kinetoplastea</taxon>
        <taxon>Metakinetoplastina</taxon>
        <taxon>Trypanosomatida</taxon>
        <taxon>Trypanosomatidae</taxon>
        <taxon>Leishmaniinae</taxon>
        <taxon>Leptomonas</taxon>
    </lineage>
</organism>
<keyword evidence="4" id="KW-1185">Reference proteome</keyword>
<dbReference type="AlphaFoldDB" id="A0A0N0P689"/>
<evidence type="ECO:0000256" key="1">
    <source>
        <dbReference type="SAM" id="MobiDB-lite"/>
    </source>
</evidence>
<feature type="compositionally biased region" description="Low complexity" evidence="1">
    <location>
        <begin position="388"/>
        <end position="397"/>
    </location>
</feature>
<sequence>MKGDMLPVTKLPGVLRGWEAQYEEDFVAQKMSGPIVFTEEQRQKNREVLRCVSDLLPFEDAYKRSDCDLIYRFLIGKHWNVQLAEKALREYIELRKKERMDGLIGEHLHPTIEAALCPCYSNGTPCPIYGLDKAGLPILWLSPDASKVIAAMKQFTDEQLVRGQMRATELGRFVCRARGVDRCIYVIDLGGITMSSVNKATLGCLKGVMNVLQIAYPEIMRRLLIFNTGWAVSAAWKVLRPFVDVRVQDKIKFESGAPTLAALQPYMEADQVHPAFGGTGKENLLDPLIEAEVRRVRGLSEGELRCSSTSPPRGPSSTWHDNGSLSDADPRNLHSFYCSTPNDSSCNRSPGSVSPPLDRMVIGVPRAVSAWMANMGREGEGKYALDSSLSVDSSSSDNAVGSAEENASRTASLKADAVPYASSSPLKQKRRASVASPTTRTAAINASSPLSTGEPFRGVEPVTLGGAQEKELPIVAISLTYGADGSITGYCGQKCVGHFRNGYLYASPKALDSDSTDSRMTSPSTANPELLSVKGANRRSVSDGQRSDQQQQQFRTSRGVPPIGELLYEAGHPIHNFYIVCDDQRQALYLVRCSRLRTRLLVYNVVGGAPVRTEKNSRHYVEGERAKLGVVVPSTDPKSNSKGNWMLYGEDVTQRSPGQHIKDFFFKPRRGLAAATDGSGRNNADKEKDAGWPTSIFAAMRSSAASTAMLPSKRKSRGAALRGTDDAVSAEVRSPGEATRNSCASDSDGSSGGAKLLAENKGQTVYFYNFLTKSPLSDLFALAAAITLSWSGELESLKGKPSSKTKSYAFDDEDLIT</sequence>
<dbReference type="InterPro" id="IPR051026">
    <property type="entry name" value="PI/PC_transfer"/>
</dbReference>
<dbReference type="Gene3D" id="3.40.525.10">
    <property type="entry name" value="CRAL-TRIO lipid binding domain"/>
    <property type="match status" value="1"/>
</dbReference>
<name>A0A0N0P689_LEPSE</name>
<protein>
    <recommendedName>
        <fullName evidence="2">CRAL-TRIO domain-containing protein</fullName>
    </recommendedName>
</protein>
<feature type="compositionally biased region" description="Low complexity" evidence="1">
    <location>
        <begin position="538"/>
        <end position="558"/>
    </location>
</feature>
<evidence type="ECO:0000259" key="2">
    <source>
        <dbReference type="PROSITE" id="PS50191"/>
    </source>
</evidence>
<feature type="region of interest" description="Disordered" evidence="1">
    <location>
        <begin position="708"/>
        <end position="755"/>
    </location>
</feature>
<dbReference type="OrthoDB" id="43460at2759"/>
<accession>A0A0N0P689</accession>
<feature type="compositionally biased region" description="Polar residues" evidence="1">
    <location>
        <begin position="435"/>
        <end position="451"/>
    </location>
</feature>
<dbReference type="InterPro" id="IPR036273">
    <property type="entry name" value="CRAL/TRIO_N_dom_sf"/>
</dbReference>
<feature type="region of interest" description="Disordered" evidence="1">
    <location>
        <begin position="302"/>
        <end position="357"/>
    </location>
</feature>
<feature type="region of interest" description="Disordered" evidence="1">
    <location>
        <begin position="388"/>
        <end position="457"/>
    </location>
</feature>
<evidence type="ECO:0000313" key="3">
    <source>
        <dbReference type="EMBL" id="KPI87356.1"/>
    </source>
</evidence>
<dbReference type="PROSITE" id="PS50191">
    <property type="entry name" value="CRAL_TRIO"/>
    <property type="match status" value="1"/>
</dbReference>
<feature type="region of interest" description="Disordered" evidence="1">
    <location>
        <begin position="535"/>
        <end position="558"/>
    </location>
</feature>
<dbReference type="Proteomes" id="UP000038009">
    <property type="component" value="Unassembled WGS sequence"/>
</dbReference>